<organism evidence="1 2">
    <name type="scientific">Saccharopolyspora rosea</name>
    <dbReference type="NCBI Taxonomy" id="524884"/>
    <lineage>
        <taxon>Bacteria</taxon>
        <taxon>Bacillati</taxon>
        <taxon>Actinomycetota</taxon>
        <taxon>Actinomycetes</taxon>
        <taxon>Pseudonocardiales</taxon>
        <taxon>Pseudonocardiaceae</taxon>
        <taxon>Saccharopolyspora</taxon>
    </lineage>
</organism>
<keyword evidence="2" id="KW-1185">Reference proteome</keyword>
<accession>A0ABW3FMZ3</accession>
<comment type="caution">
    <text evidence="1">The sequence shown here is derived from an EMBL/GenBank/DDBJ whole genome shotgun (WGS) entry which is preliminary data.</text>
</comment>
<dbReference type="EMBL" id="JBHTIW010000002">
    <property type="protein sequence ID" value="MFD0918903.1"/>
    <property type="molecule type" value="Genomic_DNA"/>
</dbReference>
<dbReference type="RefSeq" id="WP_263250708.1">
    <property type="nucleotide sequence ID" value="NZ_BAABLT010000033.1"/>
</dbReference>
<name>A0ABW3FMZ3_9PSEU</name>
<dbReference type="Proteomes" id="UP001597018">
    <property type="component" value="Unassembled WGS sequence"/>
</dbReference>
<evidence type="ECO:0000313" key="1">
    <source>
        <dbReference type="EMBL" id="MFD0918903.1"/>
    </source>
</evidence>
<gene>
    <name evidence="1" type="ORF">ACFQ16_04025</name>
</gene>
<sequence length="295" mass="32107">MDGSPIWSLGEIVIDAEHPDSHGVHWILTKEEGFWAAPKTGAELHPHLSRHGAIRTPGWKAERTITLEGHAFAPDFPTLRRASDRLTGMLSDPHEPTPLVCYSEIGPQVCDVFLDDQILTKPGESAVPSFEWSLQLVAPDPRRFGLHWSRALTELPSEGTVGVRFGDGLDFSHGVSLAPWASSGTMRLHNPGTAPTAPMFTLHGPLVRPTLTVRGRRAGVITYSDNIAVGEHVVIDPGGPRVLLNGRTPVRHVAFPADFEQFVIPPGGELCVHLDHNGDPDATGVVEAAWRLAWF</sequence>
<protein>
    <submittedName>
        <fullName evidence="1">Phage tail family protein</fullName>
    </submittedName>
</protein>
<proteinExistence type="predicted"/>
<reference evidence="2" key="1">
    <citation type="journal article" date="2019" name="Int. J. Syst. Evol. Microbiol.">
        <title>The Global Catalogue of Microorganisms (GCM) 10K type strain sequencing project: providing services to taxonomists for standard genome sequencing and annotation.</title>
        <authorList>
            <consortium name="The Broad Institute Genomics Platform"/>
            <consortium name="The Broad Institute Genome Sequencing Center for Infectious Disease"/>
            <person name="Wu L."/>
            <person name="Ma J."/>
        </authorList>
    </citation>
    <scope>NUCLEOTIDE SEQUENCE [LARGE SCALE GENOMIC DNA]</scope>
    <source>
        <strain evidence="2">CCUG 56401</strain>
    </source>
</reference>
<evidence type="ECO:0000313" key="2">
    <source>
        <dbReference type="Proteomes" id="UP001597018"/>
    </source>
</evidence>